<sequence length="106" mass="10990">MTRRFATALGAVAASILLAAVPTFAHAAVGYLGINGTMHMNPSQGCMKFADAPTFTEIYNRTDAVVSVYPTTDCTGDPVRTVLPNSDSGQIDIGASAMVHKSPSDG</sequence>
<keyword evidence="1" id="KW-0732">Signal</keyword>
<reference evidence="2 3" key="1">
    <citation type="submission" date="2020-06" db="EMBL/GenBank/DDBJ databases">
        <title>Genome mining for natural products.</title>
        <authorList>
            <person name="Zhang B."/>
            <person name="Shi J."/>
            <person name="Ge H."/>
        </authorList>
    </citation>
    <scope>NUCLEOTIDE SEQUENCE [LARGE SCALE GENOMIC DNA]</scope>
    <source>
        <strain evidence="2 3">NA06532</strain>
    </source>
</reference>
<dbReference type="RefSeq" id="WP_176145290.1">
    <property type="nucleotide sequence ID" value="NZ_CP054926.1"/>
</dbReference>
<evidence type="ECO:0008006" key="4">
    <source>
        <dbReference type="Google" id="ProtNLM"/>
    </source>
</evidence>
<dbReference type="AlphaFoldDB" id="A0A7H8MYB7"/>
<name>A0A7H8MYB7_STRMI</name>
<dbReference type="Proteomes" id="UP000509345">
    <property type="component" value="Chromosome"/>
</dbReference>
<accession>A0A7H8MYB7</accession>
<gene>
    <name evidence="2" type="ORF">HUT09_33940</name>
</gene>
<evidence type="ECO:0000256" key="1">
    <source>
        <dbReference type="SAM" id="SignalP"/>
    </source>
</evidence>
<dbReference type="EMBL" id="CP054926">
    <property type="protein sequence ID" value="QKW47143.1"/>
    <property type="molecule type" value="Genomic_DNA"/>
</dbReference>
<evidence type="ECO:0000313" key="3">
    <source>
        <dbReference type="Proteomes" id="UP000509345"/>
    </source>
</evidence>
<evidence type="ECO:0000313" key="2">
    <source>
        <dbReference type="EMBL" id="QKW47143.1"/>
    </source>
</evidence>
<feature type="signal peptide" evidence="1">
    <location>
        <begin position="1"/>
        <end position="27"/>
    </location>
</feature>
<organism evidence="2 3">
    <name type="scientific">Streptomyces microflavus</name>
    <name type="common">Streptomyces lipmanii</name>
    <dbReference type="NCBI Taxonomy" id="1919"/>
    <lineage>
        <taxon>Bacteria</taxon>
        <taxon>Bacillati</taxon>
        <taxon>Actinomycetota</taxon>
        <taxon>Actinomycetes</taxon>
        <taxon>Kitasatosporales</taxon>
        <taxon>Streptomycetaceae</taxon>
        <taxon>Streptomyces</taxon>
    </lineage>
</organism>
<proteinExistence type="predicted"/>
<protein>
    <recommendedName>
        <fullName evidence="4">Secreted protein</fullName>
    </recommendedName>
</protein>
<feature type="chain" id="PRO_5028817820" description="Secreted protein" evidence="1">
    <location>
        <begin position="28"/>
        <end position="106"/>
    </location>
</feature>
<dbReference type="GeneID" id="87636288"/>